<feature type="domain" description="RRM" evidence="4">
    <location>
        <begin position="202"/>
        <end position="278"/>
    </location>
</feature>
<dbReference type="InterPro" id="IPR012677">
    <property type="entry name" value="Nucleotide-bd_a/b_plait_sf"/>
</dbReference>
<gene>
    <name evidence="5" type="ORF">TSOC_008473</name>
</gene>
<organism evidence="5 6">
    <name type="scientific">Tetrabaena socialis</name>
    <dbReference type="NCBI Taxonomy" id="47790"/>
    <lineage>
        <taxon>Eukaryota</taxon>
        <taxon>Viridiplantae</taxon>
        <taxon>Chlorophyta</taxon>
        <taxon>core chlorophytes</taxon>
        <taxon>Chlorophyceae</taxon>
        <taxon>CS clade</taxon>
        <taxon>Chlamydomonadales</taxon>
        <taxon>Tetrabaenaceae</taxon>
        <taxon>Tetrabaena</taxon>
    </lineage>
</organism>
<protein>
    <submittedName>
        <fullName evidence="5">Heterogeneous nuclear ribonucleoprotein F</fullName>
    </submittedName>
</protein>
<dbReference type="Gene3D" id="3.30.70.330">
    <property type="match status" value="2"/>
</dbReference>
<accession>A0A2J7ZYE5</accession>
<dbReference type="InterPro" id="IPR050666">
    <property type="entry name" value="ESRP"/>
</dbReference>
<dbReference type="AlphaFoldDB" id="A0A2J7ZYE5"/>
<keyword evidence="5" id="KW-0687">Ribonucleoprotein</keyword>
<keyword evidence="6" id="KW-1185">Reference proteome</keyword>
<dbReference type="OrthoDB" id="431068at2759"/>
<evidence type="ECO:0000313" key="6">
    <source>
        <dbReference type="Proteomes" id="UP000236333"/>
    </source>
</evidence>
<dbReference type="PANTHER" id="PTHR13976">
    <property type="entry name" value="HETEROGENEOUS NUCLEAR RIBONUCLEOPROTEIN-RELATED"/>
    <property type="match status" value="1"/>
</dbReference>
<name>A0A2J7ZYE5_9CHLO</name>
<dbReference type="EMBL" id="PGGS01000317">
    <property type="protein sequence ID" value="PNH05294.1"/>
    <property type="molecule type" value="Genomic_DNA"/>
</dbReference>
<dbReference type="SUPFAM" id="SSF54928">
    <property type="entry name" value="RNA-binding domain, RBD"/>
    <property type="match status" value="2"/>
</dbReference>
<evidence type="ECO:0000313" key="5">
    <source>
        <dbReference type="EMBL" id="PNH05294.1"/>
    </source>
</evidence>
<dbReference type="GO" id="GO:0003723">
    <property type="term" value="F:RNA binding"/>
    <property type="evidence" value="ECO:0007669"/>
    <property type="project" value="UniProtKB-KW"/>
</dbReference>
<evidence type="ECO:0000256" key="2">
    <source>
        <dbReference type="ARBA" id="ARBA00022884"/>
    </source>
</evidence>
<evidence type="ECO:0000256" key="3">
    <source>
        <dbReference type="SAM" id="MobiDB-lite"/>
    </source>
</evidence>
<dbReference type="Proteomes" id="UP000236333">
    <property type="component" value="Unassembled WGS sequence"/>
</dbReference>
<dbReference type="InterPro" id="IPR000504">
    <property type="entry name" value="RRM_dom"/>
</dbReference>
<dbReference type="CDD" id="cd12254">
    <property type="entry name" value="RRM_hnRNPH_ESRPs_RBM12_like"/>
    <property type="match status" value="1"/>
</dbReference>
<reference evidence="5 6" key="1">
    <citation type="journal article" date="2017" name="Mol. Biol. Evol.">
        <title>The 4-celled Tetrabaena socialis nuclear genome reveals the essential components for genetic control of cell number at the origin of multicellularity in the volvocine lineage.</title>
        <authorList>
            <person name="Featherston J."/>
            <person name="Arakaki Y."/>
            <person name="Hanschen E.R."/>
            <person name="Ferris P.J."/>
            <person name="Michod R.E."/>
            <person name="Olson B.J.S.C."/>
            <person name="Nozaki H."/>
            <person name="Durand P.M."/>
        </authorList>
    </citation>
    <scope>NUCLEOTIDE SEQUENCE [LARGE SCALE GENOMIC DNA]</scope>
    <source>
        <strain evidence="5 6">NIES-571</strain>
    </source>
</reference>
<dbReference type="SMART" id="SM00360">
    <property type="entry name" value="RRM"/>
    <property type="match status" value="2"/>
</dbReference>
<keyword evidence="2" id="KW-0694">RNA-binding</keyword>
<evidence type="ECO:0000256" key="1">
    <source>
        <dbReference type="ARBA" id="ARBA00022737"/>
    </source>
</evidence>
<comment type="caution">
    <text evidence="5">The sequence shown here is derived from an EMBL/GenBank/DDBJ whole genome shotgun (WGS) entry which is preliminary data.</text>
</comment>
<sequence>MDHHSMKRPRPNEEQPGMQQPDMGAGAQVSDGFPCVRLRGLPFDVMEGDIKMFLELEPVDIVMVKRDGRFSGEAFVVLGSLQLVEAAMQKHRQFIGQRFIEIFPSQKRDYYRAVTNSVGGEGMGGRYGGGMGMGMMDPSMGGYNPMMGGYDQSMMGMGMGMGGDMSMMGYGQGYGQGMGRGGMGGMGGGMGGGGGMGAGTTWLKLRGLPFAAVPDDIIAFFDDGTLGIPRVDPSRVHMWTDGGRPTGMALVQFTTPQEASVARNKDKALMGTRYVEIFPATRGDLDKFAARTGDVIGV</sequence>
<proteinExistence type="predicted"/>
<feature type="region of interest" description="Disordered" evidence="3">
    <location>
        <begin position="1"/>
        <end position="26"/>
    </location>
</feature>
<dbReference type="InterPro" id="IPR035979">
    <property type="entry name" value="RBD_domain_sf"/>
</dbReference>
<dbReference type="GO" id="GO:1990904">
    <property type="term" value="C:ribonucleoprotein complex"/>
    <property type="evidence" value="ECO:0007669"/>
    <property type="project" value="UniProtKB-KW"/>
</dbReference>
<feature type="domain" description="RRM" evidence="4">
    <location>
        <begin position="35"/>
        <end position="103"/>
    </location>
</feature>
<keyword evidence="1" id="KW-0677">Repeat</keyword>
<evidence type="ECO:0000259" key="4">
    <source>
        <dbReference type="SMART" id="SM00360"/>
    </source>
</evidence>